<dbReference type="KEGG" id="tsig:D6T69_00505"/>
<evidence type="ECO:0008006" key="4">
    <source>
        <dbReference type="Google" id="ProtNLM"/>
    </source>
</evidence>
<evidence type="ECO:0000256" key="1">
    <source>
        <dbReference type="SAM" id="Phobius"/>
    </source>
</evidence>
<name>A0A3S8R2E6_9FLAO</name>
<keyword evidence="3" id="KW-1185">Reference proteome</keyword>
<dbReference type="RefSeq" id="WP_125343275.1">
    <property type="nucleotide sequence ID" value="NZ_RSFU01000001.1"/>
</dbReference>
<organism evidence="2 3">
    <name type="scientific">Tenacibaculum singaporense</name>
    <dbReference type="NCBI Taxonomy" id="2358479"/>
    <lineage>
        <taxon>Bacteria</taxon>
        <taxon>Pseudomonadati</taxon>
        <taxon>Bacteroidota</taxon>
        <taxon>Flavobacteriia</taxon>
        <taxon>Flavobacteriales</taxon>
        <taxon>Flavobacteriaceae</taxon>
        <taxon>Tenacibaculum</taxon>
    </lineage>
</organism>
<sequence length="134" mass="15399">MSFLKKNKKWLIPSVIFLLLGTTIFFNYIYKSHKTTEELNAEFNGEASLFFTSLKQDIKPWLNKTVILTGNVSSIDTEGVIIDKSIYCQFRKDVNFKLLTINQPITIKGVVIGYDDLLEELKVNQCIIKKTTND</sequence>
<reference evidence="2 3" key="1">
    <citation type="submission" date="2018-09" db="EMBL/GenBank/DDBJ databases">
        <title>Insights into the microbiota of Asian seabass (Lates calcarifer) with tenacibaculosis symptoms and description of sp. nov. Tenacibaculum singaporense.</title>
        <authorList>
            <person name="Miyake S."/>
            <person name="Soh M."/>
            <person name="Azman M.N."/>
            <person name="Ngoh S.Y."/>
            <person name="Orban L."/>
        </authorList>
    </citation>
    <scope>NUCLEOTIDE SEQUENCE [LARGE SCALE GENOMIC DNA]</scope>
    <source>
        <strain evidence="2 3">DSM 106434</strain>
    </source>
</reference>
<dbReference type="Proteomes" id="UP000274593">
    <property type="component" value="Chromosome"/>
</dbReference>
<keyword evidence="1" id="KW-0472">Membrane</keyword>
<dbReference type="EMBL" id="CP032548">
    <property type="protein sequence ID" value="AZJ34086.1"/>
    <property type="molecule type" value="Genomic_DNA"/>
</dbReference>
<keyword evidence="1" id="KW-1133">Transmembrane helix</keyword>
<feature type="transmembrane region" description="Helical" evidence="1">
    <location>
        <begin position="12"/>
        <end position="30"/>
    </location>
</feature>
<evidence type="ECO:0000313" key="2">
    <source>
        <dbReference type="EMBL" id="AZJ34086.1"/>
    </source>
</evidence>
<dbReference type="AlphaFoldDB" id="A0A3S8R2E6"/>
<protein>
    <recommendedName>
        <fullName evidence="4">tRNA_anti-like</fullName>
    </recommendedName>
</protein>
<accession>A0A3S8R2E6</accession>
<evidence type="ECO:0000313" key="3">
    <source>
        <dbReference type="Proteomes" id="UP000274593"/>
    </source>
</evidence>
<proteinExistence type="predicted"/>
<gene>
    <name evidence="2" type="ORF">D6T69_00505</name>
</gene>
<keyword evidence="1" id="KW-0812">Transmembrane</keyword>